<evidence type="ECO:0008006" key="7">
    <source>
        <dbReference type="Google" id="ProtNLM"/>
    </source>
</evidence>
<accession>A0A3N0J045</accession>
<sequence length="509" mass="55025">MMSLADIWEASVRARPGKVALRFAGRAWTYRELGDRVDRLAGVLSELGVSAGGHVAAITPNHPACMELLLACMQVGAVYEPYNIRLSPLTIKQLLARSGASVVFLAPELRESVGSVLGDVGHPVRLVLLGDEAVGDALAYEQLLAHAGPRKSRAAVEGSDTALLLYTSGTTGIPRGVMLSHDALLKRVEIDTRAMQFSDDCVTLCVLPLFHVTFMSSLITLLVGGELVMASSRKAEDLVASISEYGVTHLCVVPFLLRGIAAYVEREDVRITSLRLVVYGGEPVNAELLALCQKLFACGFFQGYGMTETFGAIAMLLPEHHRDPARLLSAGTVVPGMDLKIVDDDGAACPRGVAGEVVVKTPTIMTGYLRDEERTREVLRDGWYFTGDIATLDDEGFLTLVDRKSNMVITGGENVYPLEVERCIRSLGEEVLDVAVVGVPDAYWGESLAAFVVRAEGSQLTAEDVMGQCARQLGGYKKPHRVAFVQELERSASGKVSKAYIDLLKQQEQ</sequence>
<keyword evidence="5" id="KW-1185">Reference proteome</keyword>
<dbReference type="EMBL" id="QICC01000009">
    <property type="protein sequence ID" value="RNM42613.1"/>
    <property type="molecule type" value="Genomic_DNA"/>
</dbReference>
<dbReference type="Gene3D" id="3.40.50.12780">
    <property type="entry name" value="N-terminal domain of ligase-like"/>
    <property type="match status" value="1"/>
</dbReference>
<reference evidence="6" key="2">
    <citation type="submission" date="2018-05" db="EMBL/GenBank/DDBJ databases">
        <title>Genome Sequencing of selected type strains of the family Eggerthellaceae.</title>
        <authorList>
            <person name="Danylec N."/>
            <person name="Stoll D.A."/>
            <person name="Doetsch A."/>
            <person name="Huch M."/>
        </authorList>
    </citation>
    <scope>NUCLEOTIDE SEQUENCE [LARGE SCALE GENOMIC DNA]</scope>
    <source>
        <strain evidence="6">DSM 16107</strain>
    </source>
</reference>
<feature type="domain" description="AMP-dependent synthetase/ligase" evidence="1">
    <location>
        <begin position="9"/>
        <end position="369"/>
    </location>
</feature>
<evidence type="ECO:0000313" key="5">
    <source>
        <dbReference type="Proteomes" id="UP000253817"/>
    </source>
</evidence>
<gene>
    <name evidence="3" type="ORF">C1876_00200</name>
    <name evidence="4" type="ORF">DMP09_03880</name>
</gene>
<evidence type="ECO:0000313" key="3">
    <source>
        <dbReference type="EMBL" id="RDB71761.1"/>
    </source>
</evidence>
<dbReference type="InterPro" id="IPR045851">
    <property type="entry name" value="AMP-bd_C_sf"/>
</dbReference>
<evidence type="ECO:0000313" key="4">
    <source>
        <dbReference type="EMBL" id="RNM42613.1"/>
    </source>
</evidence>
<dbReference type="InterPro" id="IPR025110">
    <property type="entry name" value="AMP-bd_C"/>
</dbReference>
<dbReference type="EMBL" id="PPTT01000001">
    <property type="protein sequence ID" value="RDB71761.1"/>
    <property type="molecule type" value="Genomic_DNA"/>
</dbReference>
<dbReference type="PANTHER" id="PTHR43767">
    <property type="entry name" value="LONG-CHAIN-FATTY-ACID--COA LIGASE"/>
    <property type="match status" value="1"/>
</dbReference>
<dbReference type="Proteomes" id="UP000253817">
    <property type="component" value="Unassembled WGS sequence"/>
</dbReference>
<reference evidence="4" key="3">
    <citation type="journal article" date="2019" name="Microbiol. Resour. Announc.">
        <title>Draft Genome Sequences of Type Strains of Gordonibacter faecihominis, Paraeggerthella hongkongensis, Parvibacter caecicola,Slackia equolifaciens, Slackia faecicanis, and Slackia isoflavoniconvertens.</title>
        <authorList>
            <person name="Danylec N."/>
            <person name="Stoll D.A."/>
            <person name="Dotsch A."/>
            <person name="Huch M."/>
        </authorList>
    </citation>
    <scope>NUCLEOTIDE SEQUENCE</scope>
    <source>
        <strain evidence="4">DSM 16107</strain>
    </source>
</reference>
<proteinExistence type="predicted"/>
<dbReference type="SUPFAM" id="SSF56801">
    <property type="entry name" value="Acetyl-CoA synthetase-like"/>
    <property type="match status" value="1"/>
</dbReference>
<name>A0A3N0J045_9ACTN</name>
<dbReference type="Gene3D" id="3.30.300.30">
    <property type="match status" value="1"/>
</dbReference>
<organism evidence="4 6">
    <name type="scientific">Eggerthella sinensis</name>
    <dbReference type="NCBI Taxonomy" id="242230"/>
    <lineage>
        <taxon>Bacteria</taxon>
        <taxon>Bacillati</taxon>
        <taxon>Actinomycetota</taxon>
        <taxon>Coriobacteriia</taxon>
        <taxon>Eggerthellales</taxon>
        <taxon>Eggerthellaceae</taxon>
        <taxon>Eggerthella</taxon>
    </lineage>
</organism>
<evidence type="ECO:0000259" key="2">
    <source>
        <dbReference type="Pfam" id="PF13193"/>
    </source>
</evidence>
<dbReference type="PROSITE" id="PS00455">
    <property type="entry name" value="AMP_BINDING"/>
    <property type="match status" value="1"/>
</dbReference>
<dbReference type="GO" id="GO:0016878">
    <property type="term" value="F:acid-thiol ligase activity"/>
    <property type="evidence" value="ECO:0007669"/>
    <property type="project" value="UniProtKB-ARBA"/>
</dbReference>
<dbReference type="InterPro" id="IPR020845">
    <property type="entry name" value="AMP-binding_CS"/>
</dbReference>
<dbReference type="Proteomes" id="UP000270112">
    <property type="component" value="Unassembled WGS sequence"/>
</dbReference>
<comment type="caution">
    <text evidence="4">The sequence shown here is derived from an EMBL/GenBank/DDBJ whole genome shotgun (WGS) entry which is preliminary data.</text>
</comment>
<dbReference type="Pfam" id="PF00501">
    <property type="entry name" value="AMP-binding"/>
    <property type="match status" value="1"/>
</dbReference>
<protein>
    <recommendedName>
        <fullName evidence="7">Long-chain fatty acid--CoA ligase</fullName>
    </recommendedName>
</protein>
<dbReference type="AlphaFoldDB" id="A0A3N0J045"/>
<dbReference type="Pfam" id="PF13193">
    <property type="entry name" value="AMP-binding_C"/>
    <property type="match status" value="1"/>
</dbReference>
<reference evidence="3 5" key="1">
    <citation type="journal article" date="2018" name="Elife">
        <title>Discovery and characterization of a prevalent human gut bacterial enzyme sufficient for the inactivation of a family of plant toxins.</title>
        <authorList>
            <person name="Koppel N."/>
            <person name="Bisanz J.E."/>
            <person name="Pandelia M.E."/>
            <person name="Turnbaugh P.J."/>
            <person name="Balskus E.P."/>
        </authorList>
    </citation>
    <scope>NUCLEOTIDE SEQUENCE [LARGE SCALE GENOMIC DNA]</scope>
    <source>
        <strain evidence="3 5">DSM 16107</strain>
    </source>
</reference>
<dbReference type="InterPro" id="IPR050237">
    <property type="entry name" value="ATP-dep_AMP-bd_enzyme"/>
</dbReference>
<dbReference type="InterPro" id="IPR000873">
    <property type="entry name" value="AMP-dep_synth/lig_dom"/>
</dbReference>
<evidence type="ECO:0000313" key="6">
    <source>
        <dbReference type="Proteomes" id="UP000270112"/>
    </source>
</evidence>
<evidence type="ECO:0000259" key="1">
    <source>
        <dbReference type="Pfam" id="PF00501"/>
    </source>
</evidence>
<dbReference type="InterPro" id="IPR042099">
    <property type="entry name" value="ANL_N_sf"/>
</dbReference>
<feature type="domain" description="AMP-binding enzyme C-terminal" evidence="2">
    <location>
        <begin position="420"/>
        <end position="495"/>
    </location>
</feature>
<dbReference type="PANTHER" id="PTHR43767:SF1">
    <property type="entry name" value="NONRIBOSOMAL PEPTIDE SYNTHASE PES1 (EUROFUNG)-RELATED"/>
    <property type="match status" value="1"/>
</dbReference>